<dbReference type="OrthoDB" id="10621584at2759"/>
<protein>
    <submittedName>
        <fullName evidence="2">Uncharacterized protein</fullName>
    </submittedName>
</protein>
<dbReference type="AlphaFoldDB" id="A0A3D8T329"/>
<dbReference type="EMBL" id="PVWQ01000001">
    <property type="protein sequence ID" value="RDW92929.1"/>
    <property type="molecule type" value="Genomic_DNA"/>
</dbReference>
<proteinExistence type="predicted"/>
<feature type="chain" id="PRO_5017557816" evidence="1">
    <location>
        <begin position="21"/>
        <end position="184"/>
    </location>
</feature>
<comment type="caution">
    <text evidence="2">The sequence shown here is derived from an EMBL/GenBank/DDBJ whole genome shotgun (WGS) entry which is preliminary data.</text>
</comment>
<sequence length="184" mass="19568">MKFFSSPLCLLPLLAGVNHASPSNPSISLTRISMPCPDLAVFNSQMRALMNLTAPAGTPQSILPQVNTRLAAMESFSAGYMDLVNAFSPVYCAANTNNNVTVMNAQMHVGTGNHTSLVTRQDMRGVLESICTVLESVEHMLEEVIAPIAGFLDSVEDAIGCGVLSSAVVRPTPTPVRGSGWRSF</sequence>
<gene>
    <name evidence="2" type="ORF">DSM5745_00251</name>
</gene>
<dbReference type="GeneID" id="38110621"/>
<name>A0A3D8T329_9EURO</name>
<accession>A0A3D8T329</accession>
<dbReference type="Proteomes" id="UP000256690">
    <property type="component" value="Unassembled WGS sequence"/>
</dbReference>
<dbReference type="RefSeq" id="XP_026608112.1">
    <property type="nucleotide sequence ID" value="XM_026742267.1"/>
</dbReference>
<keyword evidence="1" id="KW-0732">Signal</keyword>
<organism evidence="2 3">
    <name type="scientific">Aspergillus mulundensis</name>
    <dbReference type="NCBI Taxonomy" id="1810919"/>
    <lineage>
        <taxon>Eukaryota</taxon>
        <taxon>Fungi</taxon>
        <taxon>Dikarya</taxon>
        <taxon>Ascomycota</taxon>
        <taxon>Pezizomycotina</taxon>
        <taxon>Eurotiomycetes</taxon>
        <taxon>Eurotiomycetidae</taxon>
        <taxon>Eurotiales</taxon>
        <taxon>Aspergillaceae</taxon>
        <taxon>Aspergillus</taxon>
        <taxon>Aspergillus subgen. Nidulantes</taxon>
    </lineage>
</organism>
<evidence type="ECO:0000313" key="3">
    <source>
        <dbReference type="Proteomes" id="UP000256690"/>
    </source>
</evidence>
<reference evidence="2 3" key="1">
    <citation type="journal article" date="2018" name="IMA Fungus">
        <title>IMA Genome-F 9: Draft genome sequence of Annulohypoxylon stygium, Aspergillus mulundensis, Berkeleyomyces basicola (syn. Thielaviopsis basicola), Ceratocystis smalleyi, two Cercospora beticola strains, Coleophoma cylindrospora, Fusarium fracticaudum, Phialophora cf. hyalina, and Morchella septimelata.</title>
        <authorList>
            <person name="Wingfield B.D."/>
            <person name="Bills G.F."/>
            <person name="Dong Y."/>
            <person name="Huang W."/>
            <person name="Nel W.J."/>
            <person name="Swalarsk-Parry B.S."/>
            <person name="Vaghefi N."/>
            <person name="Wilken P.M."/>
            <person name="An Z."/>
            <person name="de Beer Z.W."/>
            <person name="De Vos L."/>
            <person name="Chen L."/>
            <person name="Duong T.A."/>
            <person name="Gao Y."/>
            <person name="Hammerbacher A."/>
            <person name="Kikkert J.R."/>
            <person name="Li Y."/>
            <person name="Li H."/>
            <person name="Li K."/>
            <person name="Li Q."/>
            <person name="Liu X."/>
            <person name="Ma X."/>
            <person name="Naidoo K."/>
            <person name="Pethybridge S.J."/>
            <person name="Sun J."/>
            <person name="Steenkamp E.T."/>
            <person name="van der Nest M.A."/>
            <person name="van Wyk S."/>
            <person name="Wingfield M.J."/>
            <person name="Xiong C."/>
            <person name="Yue Q."/>
            <person name="Zhang X."/>
        </authorList>
    </citation>
    <scope>NUCLEOTIDE SEQUENCE [LARGE SCALE GENOMIC DNA]</scope>
    <source>
        <strain evidence="2 3">DSM 5745</strain>
    </source>
</reference>
<evidence type="ECO:0000313" key="2">
    <source>
        <dbReference type="EMBL" id="RDW92929.1"/>
    </source>
</evidence>
<feature type="signal peptide" evidence="1">
    <location>
        <begin position="1"/>
        <end position="20"/>
    </location>
</feature>
<keyword evidence="3" id="KW-1185">Reference proteome</keyword>
<evidence type="ECO:0000256" key="1">
    <source>
        <dbReference type="SAM" id="SignalP"/>
    </source>
</evidence>